<dbReference type="InterPro" id="IPR050832">
    <property type="entry name" value="Bact_Acetyltransf"/>
</dbReference>
<name>A0ABV6RY15_9GAMM</name>
<evidence type="ECO:0000313" key="4">
    <source>
        <dbReference type="EMBL" id="MFC0681489.1"/>
    </source>
</evidence>
<dbReference type="Gene3D" id="3.40.630.30">
    <property type="match status" value="1"/>
</dbReference>
<keyword evidence="2 4" id="KW-0012">Acyltransferase</keyword>
<protein>
    <submittedName>
        <fullName evidence="4">GNAT family N-acetyltransferase</fullName>
        <ecNumber evidence="4">2.3.-.-</ecNumber>
    </submittedName>
</protein>
<dbReference type="InterPro" id="IPR016181">
    <property type="entry name" value="Acyl_CoA_acyltransferase"/>
</dbReference>
<dbReference type="PROSITE" id="PS51186">
    <property type="entry name" value="GNAT"/>
    <property type="match status" value="1"/>
</dbReference>
<reference evidence="4 5" key="1">
    <citation type="submission" date="2024-09" db="EMBL/GenBank/DDBJ databases">
        <authorList>
            <person name="Sun Q."/>
            <person name="Mori K."/>
        </authorList>
    </citation>
    <scope>NUCLEOTIDE SEQUENCE [LARGE SCALE GENOMIC DNA]</scope>
    <source>
        <strain evidence="4 5">KCTC 23076</strain>
    </source>
</reference>
<sequence length="147" mass="16016">MQIRPARPEDADAVFGLLGQLAASFDPDRAAFDRTFADLFQAAGAQTSTTTETLLLVVEDDEGVVRGYALTSIVPLLYTNGPAAQIHELVIDEAARGQDLGSQLVHAIEQECLSRGVRQLTVASRRAAGFYDRLGYHSTAEYLKRTF</sequence>
<dbReference type="Proteomes" id="UP001589896">
    <property type="component" value="Unassembled WGS sequence"/>
</dbReference>
<dbReference type="SUPFAM" id="SSF55729">
    <property type="entry name" value="Acyl-CoA N-acyltransferases (Nat)"/>
    <property type="match status" value="1"/>
</dbReference>
<evidence type="ECO:0000259" key="3">
    <source>
        <dbReference type="PROSITE" id="PS51186"/>
    </source>
</evidence>
<proteinExistence type="predicted"/>
<dbReference type="InterPro" id="IPR000182">
    <property type="entry name" value="GNAT_dom"/>
</dbReference>
<dbReference type="RefSeq" id="WP_386674199.1">
    <property type="nucleotide sequence ID" value="NZ_JBHLTG010000008.1"/>
</dbReference>
<dbReference type="Pfam" id="PF00583">
    <property type="entry name" value="Acetyltransf_1"/>
    <property type="match status" value="1"/>
</dbReference>
<comment type="caution">
    <text evidence="4">The sequence shown here is derived from an EMBL/GenBank/DDBJ whole genome shotgun (WGS) entry which is preliminary data.</text>
</comment>
<keyword evidence="1 4" id="KW-0808">Transferase</keyword>
<evidence type="ECO:0000313" key="5">
    <source>
        <dbReference type="Proteomes" id="UP001589896"/>
    </source>
</evidence>
<dbReference type="GO" id="GO:0016746">
    <property type="term" value="F:acyltransferase activity"/>
    <property type="evidence" value="ECO:0007669"/>
    <property type="project" value="UniProtKB-KW"/>
</dbReference>
<dbReference type="EMBL" id="JBHLTG010000008">
    <property type="protein sequence ID" value="MFC0681489.1"/>
    <property type="molecule type" value="Genomic_DNA"/>
</dbReference>
<organism evidence="4 5">
    <name type="scientific">Lysobacter korlensis</name>
    <dbReference type="NCBI Taxonomy" id="553636"/>
    <lineage>
        <taxon>Bacteria</taxon>
        <taxon>Pseudomonadati</taxon>
        <taxon>Pseudomonadota</taxon>
        <taxon>Gammaproteobacteria</taxon>
        <taxon>Lysobacterales</taxon>
        <taxon>Lysobacteraceae</taxon>
        <taxon>Lysobacter</taxon>
    </lineage>
</organism>
<dbReference type="CDD" id="cd04301">
    <property type="entry name" value="NAT_SF"/>
    <property type="match status" value="1"/>
</dbReference>
<keyword evidence="5" id="KW-1185">Reference proteome</keyword>
<dbReference type="PANTHER" id="PTHR43877">
    <property type="entry name" value="AMINOALKYLPHOSPHONATE N-ACETYLTRANSFERASE-RELATED-RELATED"/>
    <property type="match status" value="1"/>
</dbReference>
<gene>
    <name evidence="4" type="ORF">ACFFGH_26985</name>
</gene>
<evidence type="ECO:0000256" key="2">
    <source>
        <dbReference type="ARBA" id="ARBA00023315"/>
    </source>
</evidence>
<evidence type="ECO:0000256" key="1">
    <source>
        <dbReference type="ARBA" id="ARBA00022679"/>
    </source>
</evidence>
<dbReference type="EC" id="2.3.-.-" evidence="4"/>
<accession>A0ABV6RY15</accession>
<feature type="domain" description="N-acetyltransferase" evidence="3">
    <location>
        <begin position="1"/>
        <end position="147"/>
    </location>
</feature>